<evidence type="ECO:0000313" key="1">
    <source>
        <dbReference type="EMBL" id="KAG5322184.1"/>
    </source>
</evidence>
<dbReference type="OrthoDB" id="7552988at2759"/>
<sequence length="65" mass="7722">MAKFNEFRYELLPHSAYSPDLAPCDYFLFPNLKKWFGGKRFTTREQLIAKTEAYFEGTNHIIRTT</sequence>
<keyword evidence="2" id="KW-1185">Reference proteome</keyword>
<organism evidence="1 2">
    <name type="scientific">Acromyrmex heyeri</name>
    <dbReference type="NCBI Taxonomy" id="230685"/>
    <lineage>
        <taxon>Eukaryota</taxon>
        <taxon>Metazoa</taxon>
        <taxon>Ecdysozoa</taxon>
        <taxon>Arthropoda</taxon>
        <taxon>Hexapoda</taxon>
        <taxon>Insecta</taxon>
        <taxon>Pterygota</taxon>
        <taxon>Neoptera</taxon>
        <taxon>Endopterygota</taxon>
        <taxon>Hymenoptera</taxon>
        <taxon>Apocrita</taxon>
        <taxon>Aculeata</taxon>
        <taxon>Formicoidea</taxon>
        <taxon>Formicidae</taxon>
        <taxon>Myrmicinae</taxon>
        <taxon>Acromyrmex</taxon>
    </lineage>
</organism>
<dbReference type="GO" id="GO:0003676">
    <property type="term" value="F:nucleic acid binding"/>
    <property type="evidence" value="ECO:0007669"/>
    <property type="project" value="InterPro"/>
</dbReference>
<dbReference type="InterPro" id="IPR052709">
    <property type="entry name" value="Transposase-MT_Hybrid"/>
</dbReference>
<gene>
    <name evidence="1" type="primary">Setmar_59</name>
    <name evidence="1" type="ORF">G6Z77_0008880</name>
</gene>
<comment type="caution">
    <text evidence="1">The sequence shown here is derived from an EMBL/GenBank/DDBJ whole genome shotgun (WGS) entry which is preliminary data.</text>
</comment>
<keyword evidence="1" id="KW-0808">Transferase</keyword>
<dbReference type="GO" id="GO:0032259">
    <property type="term" value="P:methylation"/>
    <property type="evidence" value="ECO:0007669"/>
    <property type="project" value="UniProtKB-KW"/>
</dbReference>
<dbReference type="PANTHER" id="PTHR46060:SF1">
    <property type="entry name" value="MARINER MOS1 TRANSPOSASE-LIKE PROTEIN"/>
    <property type="match status" value="1"/>
</dbReference>
<evidence type="ECO:0000313" key="2">
    <source>
        <dbReference type="Proteomes" id="UP000670152"/>
    </source>
</evidence>
<proteinExistence type="predicted"/>
<dbReference type="GO" id="GO:0008168">
    <property type="term" value="F:methyltransferase activity"/>
    <property type="evidence" value="ECO:0007669"/>
    <property type="project" value="UniProtKB-KW"/>
</dbReference>
<accession>A0A836JQN2</accession>
<dbReference type="Gene3D" id="3.30.420.10">
    <property type="entry name" value="Ribonuclease H-like superfamily/Ribonuclease H"/>
    <property type="match status" value="1"/>
</dbReference>
<dbReference type="AlphaFoldDB" id="A0A836JQN2"/>
<dbReference type="EMBL" id="JAANIB010009308">
    <property type="protein sequence ID" value="KAG5322184.1"/>
    <property type="molecule type" value="Genomic_DNA"/>
</dbReference>
<feature type="non-terminal residue" evidence="1">
    <location>
        <position position="65"/>
    </location>
</feature>
<keyword evidence="1" id="KW-0489">Methyltransferase</keyword>
<dbReference type="PANTHER" id="PTHR46060">
    <property type="entry name" value="MARINER MOS1 TRANSPOSASE-LIKE PROTEIN"/>
    <property type="match status" value="1"/>
</dbReference>
<dbReference type="Proteomes" id="UP000670152">
    <property type="component" value="Unassembled WGS sequence"/>
</dbReference>
<protein>
    <submittedName>
        <fullName evidence="1">SETMR methyltransferase</fullName>
    </submittedName>
</protein>
<name>A0A836JQN2_9HYME</name>
<reference evidence="1 2" key="1">
    <citation type="submission" date="2020-02" db="EMBL/GenBank/DDBJ databases">
        <title>Relaxed selection underlies rapid genomic changes in the transitions from sociality to social parasitism in ants.</title>
        <authorList>
            <person name="Bi X."/>
        </authorList>
    </citation>
    <scope>NUCLEOTIDE SEQUENCE [LARGE SCALE GENOMIC DNA]</scope>
    <source>
        <strain evidence="1">BGI-DK2014b</strain>
        <tissue evidence="1">Whole body</tissue>
    </source>
</reference>
<feature type="non-terminal residue" evidence="1">
    <location>
        <position position="1"/>
    </location>
</feature>
<dbReference type="InterPro" id="IPR036397">
    <property type="entry name" value="RNaseH_sf"/>
</dbReference>